<proteinExistence type="predicted"/>
<accession>A0AAD9YUF6</accession>
<dbReference type="Proteomes" id="UP001281614">
    <property type="component" value="Unassembled WGS sequence"/>
</dbReference>
<evidence type="ECO:0000313" key="2">
    <source>
        <dbReference type="Proteomes" id="UP001281614"/>
    </source>
</evidence>
<keyword evidence="2" id="KW-1185">Reference proteome</keyword>
<gene>
    <name evidence="1" type="ORF">CKAH01_11538</name>
</gene>
<evidence type="ECO:0000313" key="1">
    <source>
        <dbReference type="EMBL" id="KAK2778947.1"/>
    </source>
</evidence>
<reference evidence="1" key="1">
    <citation type="submission" date="2023-02" db="EMBL/GenBank/DDBJ databases">
        <title>Colletotrichum kahawae CIFC_Que2 genome sequencing and assembly.</title>
        <authorList>
            <person name="Baroncelli R."/>
        </authorList>
    </citation>
    <scope>NUCLEOTIDE SEQUENCE</scope>
    <source>
        <strain evidence="1">CIFC_Que2</strain>
    </source>
</reference>
<sequence>MKKLKSSASTIQQLVHECEKETQLRCSSFQWRDLNNVRYDPVQRTVALLVDMRHAAGCAVYIHNESDEFVDMVGMESAGHVVIVPWVQGMKIVCYGKCIVAETTLLEDSSS</sequence>
<protein>
    <submittedName>
        <fullName evidence="1">Uncharacterized protein</fullName>
    </submittedName>
</protein>
<dbReference type="AlphaFoldDB" id="A0AAD9YUF6"/>
<name>A0AAD9YUF6_COLKA</name>
<comment type="caution">
    <text evidence="1">The sequence shown here is derived from an EMBL/GenBank/DDBJ whole genome shotgun (WGS) entry which is preliminary data.</text>
</comment>
<organism evidence="1 2">
    <name type="scientific">Colletotrichum kahawae</name>
    <name type="common">Coffee berry disease fungus</name>
    <dbReference type="NCBI Taxonomy" id="34407"/>
    <lineage>
        <taxon>Eukaryota</taxon>
        <taxon>Fungi</taxon>
        <taxon>Dikarya</taxon>
        <taxon>Ascomycota</taxon>
        <taxon>Pezizomycotina</taxon>
        <taxon>Sordariomycetes</taxon>
        <taxon>Hypocreomycetidae</taxon>
        <taxon>Glomerellales</taxon>
        <taxon>Glomerellaceae</taxon>
        <taxon>Colletotrichum</taxon>
        <taxon>Colletotrichum gloeosporioides species complex</taxon>
    </lineage>
</organism>
<dbReference type="EMBL" id="VYYT01000007">
    <property type="protein sequence ID" value="KAK2778947.1"/>
    <property type="molecule type" value="Genomic_DNA"/>
</dbReference>